<dbReference type="Proteomes" id="UP001470230">
    <property type="component" value="Unassembled WGS sequence"/>
</dbReference>
<comment type="caution">
    <text evidence="1">The sequence shown here is derived from an EMBL/GenBank/DDBJ whole genome shotgun (WGS) entry which is preliminary data.</text>
</comment>
<dbReference type="SUPFAM" id="SSF48403">
    <property type="entry name" value="Ankyrin repeat"/>
    <property type="match status" value="1"/>
</dbReference>
<gene>
    <name evidence="1" type="ORF">M9Y10_042626</name>
</gene>
<sequence length="377" mass="45376">MEDISFIQQYMDKMREIQRLIIEFIENDEISNENFNDLIDYFNKQNIKDNKHELKSLLHLISKIADNHQRAHDFFSKIEQIIKLFHKEINKYFSNFCVFNIFKNNKRILLFLLREKIIIPEKSIFLIISNDKYKERFYPQYFYPEFKYYFDRNLAEEVKSEISKIDPIVYNQMRENGENDSYICQLIQKDLVEEFVTYVNQTNLSLSDTIIKPSIFETNLFLFKNKEVSLIEYAAFFGSIQIFQFLRLSNVKLTPSLWLYTIHSKNADLVHLLENNELKPKDESFIDCYLESAKCHHNDFMNYILENYYKLESNEKILGFPLFYNFGSTTDEFTEVDVNSFCGFCKNDYFTIVEFILKNKLVDLSSKTVFNNYFFFE</sequence>
<evidence type="ECO:0008006" key="3">
    <source>
        <dbReference type="Google" id="ProtNLM"/>
    </source>
</evidence>
<accession>A0ABR2JZ54</accession>
<name>A0ABR2JZ54_9EUKA</name>
<protein>
    <recommendedName>
        <fullName evidence="3">DUF3447 domain-containing protein</fullName>
    </recommendedName>
</protein>
<proteinExistence type="predicted"/>
<dbReference type="PANTHER" id="PTHR24159">
    <property type="match status" value="1"/>
</dbReference>
<reference evidence="1 2" key="1">
    <citation type="submission" date="2024-04" db="EMBL/GenBank/DDBJ databases">
        <title>Tritrichomonas musculus Genome.</title>
        <authorList>
            <person name="Alves-Ferreira E."/>
            <person name="Grigg M."/>
            <person name="Lorenzi H."/>
            <person name="Galac M."/>
        </authorList>
    </citation>
    <scope>NUCLEOTIDE SEQUENCE [LARGE SCALE GENOMIC DNA]</scope>
    <source>
        <strain evidence="1 2">EAF2021</strain>
    </source>
</reference>
<dbReference type="EMBL" id="JAPFFF010000008">
    <property type="protein sequence ID" value="KAK8883532.1"/>
    <property type="molecule type" value="Genomic_DNA"/>
</dbReference>
<dbReference type="InterPro" id="IPR036770">
    <property type="entry name" value="Ankyrin_rpt-contain_sf"/>
</dbReference>
<evidence type="ECO:0000313" key="2">
    <source>
        <dbReference type="Proteomes" id="UP001470230"/>
    </source>
</evidence>
<organism evidence="1 2">
    <name type="scientific">Tritrichomonas musculus</name>
    <dbReference type="NCBI Taxonomy" id="1915356"/>
    <lineage>
        <taxon>Eukaryota</taxon>
        <taxon>Metamonada</taxon>
        <taxon>Parabasalia</taxon>
        <taxon>Tritrichomonadida</taxon>
        <taxon>Tritrichomonadidae</taxon>
        <taxon>Tritrichomonas</taxon>
    </lineage>
</organism>
<evidence type="ECO:0000313" key="1">
    <source>
        <dbReference type="EMBL" id="KAK8883532.1"/>
    </source>
</evidence>
<keyword evidence="2" id="KW-1185">Reference proteome</keyword>
<dbReference type="PANTHER" id="PTHR24159:SF5">
    <property type="entry name" value="ANK_REP_REGION DOMAIN-CONTAINING PROTEIN"/>
    <property type="match status" value="1"/>
</dbReference>